<keyword evidence="2" id="KW-0680">Restriction system</keyword>
<feature type="domain" description="Type I restriction modification DNA specificity" evidence="5">
    <location>
        <begin position="68"/>
        <end position="233"/>
    </location>
</feature>
<evidence type="ECO:0000259" key="5">
    <source>
        <dbReference type="Pfam" id="PF01420"/>
    </source>
</evidence>
<accession>A0ABX8GE56</accession>
<dbReference type="InterPro" id="IPR000055">
    <property type="entry name" value="Restrct_endonuc_typeI_TRD"/>
</dbReference>
<dbReference type="CDD" id="cd17515">
    <property type="entry name" value="RMtype1_S_MjaORF132P_Sau1132ORF3780P-TRD1-CR1_like"/>
    <property type="match status" value="1"/>
</dbReference>
<keyword evidence="6" id="KW-0255">Endonuclease</keyword>
<reference evidence="6 7" key="1">
    <citation type="submission" date="2021-05" db="EMBL/GenBank/DDBJ databases">
        <title>Biocontrol using Exiguobacterium acetylicum SI17 against litchi downy blight caused by Peronophythora litchii.</title>
        <authorList>
            <person name="Zheng L."/>
        </authorList>
    </citation>
    <scope>NUCLEOTIDE SEQUENCE [LARGE SCALE GENOMIC DNA]</scope>
    <source>
        <strain evidence="6 7">SI17</strain>
        <plasmid evidence="6 7">p2</plasmid>
    </source>
</reference>
<dbReference type="GeneID" id="88813432"/>
<dbReference type="Pfam" id="PF01420">
    <property type="entry name" value="Methylase_S"/>
    <property type="match status" value="2"/>
</dbReference>
<dbReference type="Gene3D" id="3.90.220.20">
    <property type="entry name" value="DNA methylase specificity domains"/>
    <property type="match status" value="2"/>
</dbReference>
<dbReference type="Proteomes" id="UP000679498">
    <property type="component" value="Plasmid p2"/>
</dbReference>
<keyword evidence="6" id="KW-0614">Plasmid</keyword>
<evidence type="ECO:0000313" key="6">
    <source>
        <dbReference type="EMBL" id="QWB31940.1"/>
    </source>
</evidence>
<feature type="domain" description="Type I restriction modification DNA specificity" evidence="5">
    <location>
        <begin position="315"/>
        <end position="475"/>
    </location>
</feature>
<dbReference type="RefSeq" id="WP_214814057.1">
    <property type="nucleotide sequence ID" value="NZ_CP075899.1"/>
</dbReference>
<keyword evidence="6" id="KW-0540">Nuclease</keyword>
<evidence type="ECO:0000256" key="4">
    <source>
        <dbReference type="ARBA" id="ARBA00038652"/>
    </source>
</evidence>
<dbReference type="GO" id="GO:0004519">
    <property type="term" value="F:endonuclease activity"/>
    <property type="evidence" value="ECO:0007669"/>
    <property type="project" value="UniProtKB-KW"/>
</dbReference>
<name>A0ABX8GE56_EXIAC</name>
<evidence type="ECO:0000256" key="3">
    <source>
        <dbReference type="ARBA" id="ARBA00023125"/>
    </source>
</evidence>
<organism evidence="6 7">
    <name type="scientific">Exiguobacterium acetylicum</name>
    <name type="common">Brevibacterium acetylicum</name>
    <dbReference type="NCBI Taxonomy" id="41170"/>
    <lineage>
        <taxon>Bacteria</taxon>
        <taxon>Bacillati</taxon>
        <taxon>Bacillota</taxon>
        <taxon>Bacilli</taxon>
        <taxon>Bacillales</taxon>
        <taxon>Bacillales Family XII. Incertae Sedis</taxon>
        <taxon>Exiguobacterium</taxon>
    </lineage>
</organism>
<sequence>MNAYQLKNSILQYAIEGKLVNQDVLDKPASELLKQISEQKEQMIKEKTIKKEKSLPPINEEEIPFNIPDTWEWVRLGDIGPWRAGSTPSRSNTLYYSGKIPWIKTGELNDGYVDESNEFISDLALKECSLPLNKPGSVLIAMYGATIGKVGILNIPATTNQACCATYPFEGVYNKYLFYYLFSMRNHFRSSAAGGAQPNISKEKLIKTLIPLPPTREQIKIVDKIEELFLKIDSYDNHYLALETLNKRFPKDLEKSILQYAIQGKLVKQDNKDVPASELLKRISEQKEQMIKEKIIKKEKLLPPITEEEIPFDIPDAWEWVRLQDVALITMGQSPEGTSVSEGIDGIEFHQGKSLFSKMYLTKSNQNTSNPKKIANAHSIIMSVRAPVGDVNILKDRSICIGRGLASIEPLAGIDLYYLNYYLQWAKPILESRSTGSTFKAVNLSVISRLTVPLPPTNEQIKIVKEIQNISNSIRNLNLLNDR</sequence>
<dbReference type="SUPFAM" id="SSF116734">
    <property type="entry name" value="DNA methylase specificity domain"/>
    <property type="match status" value="2"/>
</dbReference>
<dbReference type="InterPro" id="IPR044946">
    <property type="entry name" value="Restrct_endonuc_typeI_TRD_sf"/>
</dbReference>
<comment type="similarity">
    <text evidence="1">Belongs to the type-I restriction system S methylase family.</text>
</comment>
<dbReference type="PANTHER" id="PTHR43140:SF1">
    <property type="entry name" value="TYPE I RESTRICTION ENZYME ECOKI SPECIFICITY SUBUNIT"/>
    <property type="match status" value="1"/>
</dbReference>
<evidence type="ECO:0000256" key="2">
    <source>
        <dbReference type="ARBA" id="ARBA00022747"/>
    </source>
</evidence>
<dbReference type="EC" id="3.1.21.-" evidence="6"/>
<evidence type="ECO:0000313" key="7">
    <source>
        <dbReference type="Proteomes" id="UP000679498"/>
    </source>
</evidence>
<protein>
    <submittedName>
        <fullName evidence="6">Restriction endonuclease subunit S</fullName>
        <ecNumber evidence="6">3.1.21.-</ecNumber>
    </submittedName>
</protein>
<geneLocation type="plasmid" evidence="6 7">
    <name>p2</name>
</geneLocation>
<comment type="subunit">
    <text evidence="4">The methyltransferase is composed of M and S polypeptides.</text>
</comment>
<dbReference type="PANTHER" id="PTHR43140">
    <property type="entry name" value="TYPE-1 RESTRICTION ENZYME ECOKI SPECIFICITY PROTEIN"/>
    <property type="match status" value="1"/>
</dbReference>
<proteinExistence type="inferred from homology"/>
<dbReference type="InterPro" id="IPR051212">
    <property type="entry name" value="Type-I_RE_S_subunit"/>
</dbReference>
<keyword evidence="3" id="KW-0238">DNA-binding</keyword>
<evidence type="ECO:0000256" key="1">
    <source>
        <dbReference type="ARBA" id="ARBA00010923"/>
    </source>
</evidence>
<keyword evidence="7" id="KW-1185">Reference proteome</keyword>
<dbReference type="EMBL" id="CP075899">
    <property type="protein sequence ID" value="QWB31940.1"/>
    <property type="molecule type" value="Genomic_DNA"/>
</dbReference>
<gene>
    <name evidence="6" type="ORF">KKI46_17150</name>
</gene>
<dbReference type="GO" id="GO:0016787">
    <property type="term" value="F:hydrolase activity"/>
    <property type="evidence" value="ECO:0007669"/>
    <property type="project" value="UniProtKB-KW"/>
</dbReference>
<keyword evidence="6" id="KW-0378">Hydrolase</keyword>